<dbReference type="PANTHER" id="PTHR44103:SF1">
    <property type="entry name" value="PROPROTEIN CONVERTASE P"/>
    <property type="match status" value="1"/>
</dbReference>
<keyword evidence="1" id="KW-0732">Signal</keyword>
<organism evidence="2 3">
    <name type="scientific">Rotaria socialis</name>
    <dbReference type="NCBI Taxonomy" id="392032"/>
    <lineage>
        <taxon>Eukaryota</taxon>
        <taxon>Metazoa</taxon>
        <taxon>Spiralia</taxon>
        <taxon>Gnathifera</taxon>
        <taxon>Rotifera</taxon>
        <taxon>Eurotatoria</taxon>
        <taxon>Bdelloidea</taxon>
        <taxon>Philodinida</taxon>
        <taxon>Philodinidae</taxon>
        <taxon>Rotaria</taxon>
    </lineage>
</organism>
<evidence type="ECO:0000313" key="2">
    <source>
        <dbReference type="EMBL" id="CAF3327968.1"/>
    </source>
</evidence>
<evidence type="ECO:0000313" key="3">
    <source>
        <dbReference type="Proteomes" id="UP000663833"/>
    </source>
</evidence>
<dbReference type="AlphaFoldDB" id="A0A817UBT2"/>
<reference evidence="2" key="1">
    <citation type="submission" date="2021-02" db="EMBL/GenBank/DDBJ databases">
        <authorList>
            <person name="Nowell W R."/>
        </authorList>
    </citation>
    <scope>NUCLEOTIDE SEQUENCE</scope>
</reference>
<name>A0A817UBT2_9BILA</name>
<dbReference type="Gene3D" id="2.30.30.100">
    <property type="match status" value="2"/>
</dbReference>
<dbReference type="Pfam" id="PF13517">
    <property type="entry name" value="FG-GAP_3"/>
    <property type="match status" value="1"/>
</dbReference>
<dbReference type="EMBL" id="CAJNYD010001275">
    <property type="protein sequence ID" value="CAF3327968.1"/>
    <property type="molecule type" value="Genomic_DNA"/>
</dbReference>
<evidence type="ECO:0000256" key="1">
    <source>
        <dbReference type="ARBA" id="ARBA00022729"/>
    </source>
</evidence>
<dbReference type="Proteomes" id="UP000663833">
    <property type="component" value="Unassembled WGS sequence"/>
</dbReference>
<evidence type="ECO:0008006" key="4">
    <source>
        <dbReference type="Google" id="ProtNLM"/>
    </source>
</evidence>
<proteinExistence type="predicted"/>
<gene>
    <name evidence="2" type="ORF">LUA448_LOCUS10699</name>
</gene>
<sequence>MKQNQASEGNHPIAVYIGDFNSKTLLDIVVTNYDDNNTGIFLGNGNGTFKNQTTYTTGVSSQPSSVVVRNFSRDGQLDIAVANAGANNVALLLGKGDGTFENQPIYPLAIGSPRSVAVADFNNDS</sequence>
<protein>
    <recommendedName>
        <fullName evidence="4">VCBS repeat-containing protein</fullName>
    </recommendedName>
</protein>
<accession>A0A817UBT2</accession>
<dbReference type="SUPFAM" id="SSF69318">
    <property type="entry name" value="Integrin alpha N-terminal domain"/>
    <property type="match status" value="1"/>
</dbReference>
<dbReference type="InterPro" id="IPR028994">
    <property type="entry name" value="Integrin_alpha_N"/>
</dbReference>
<dbReference type="InterPro" id="IPR013517">
    <property type="entry name" value="FG-GAP"/>
</dbReference>
<dbReference type="PANTHER" id="PTHR44103">
    <property type="entry name" value="PROPROTEIN CONVERTASE P"/>
    <property type="match status" value="1"/>
</dbReference>
<comment type="caution">
    <text evidence="2">The sequence shown here is derived from an EMBL/GenBank/DDBJ whole genome shotgun (WGS) entry which is preliminary data.</text>
</comment>